<evidence type="ECO:0000256" key="4">
    <source>
        <dbReference type="ARBA" id="ARBA00023008"/>
    </source>
</evidence>
<dbReference type="GO" id="GO:0016491">
    <property type="term" value="F:oxidoreductase activity"/>
    <property type="evidence" value="ECO:0007669"/>
    <property type="project" value="UniProtKB-KW"/>
</dbReference>
<accession>A0ABD0Y872</accession>
<comment type="caution">
    <text evidence="7">The sequence shown here is derived from an EMBL/GenBank/DDBJ whole genome shotgun (WGS) entry which is preliminary data.</text>
</comment>
<evidence type="ECO:0000256" key="2">
    <source>
        <dbReference type="ARBA" id="ARBA00022723"/>
    </source>
</evidence>
<dbReference type="PANTHER" id="PTHR11709:SF394">
    <property type="entry name" value="FI03373P-RELATED"/>
    <property type="match status" value="1"/>
</dbReference>
<gene>
    <name evidence="7" type="ORF">AAG570_002321</name>
</gene>
<dbReference type="Pfam" id="PF00394">
    <property type="entry name" value="Cu-oxidase"/>
    <property type="match status" value="1"/>
</dbReference>
<dbReference type="FunFam" id="2.60.40.420:FF:000031">
    <property type="entry name" value="Laccase-2 isoform A"/>
    <property type="match status" value="1"/>
</dbReference>
<dbReference type="Pfam" id="PF07732">
    <property type="entry name" value="Cu-oxidase_3"/>
    <property type="match status" value="1"/>
</dbReference>
<dbReference type="InterPro" id="IPR011707">
    <property type="entry name" value="Cu-oxidase-like_N"/>
</dbReference>
<dbReference type="Gene3D" id="2.60.40.420">
    <property type="entry name" value="Cupredoxins - blue copper proteins"/>
    <property type="match status" value="3"/>
</dbReference>
<dbReference type="Proteomes" id="UP001558652">
    <property type="component" value="Unassembled WGS sequence"/>
</dbReference>
<evidence type="ECO:0000313" key="7">
    <source>
        <dbReference type="EMBL" id="KAL1123234.1"/>
    </source>
</evidence>
<dbReference type="AlphaFoldDB" id="A0ABD0Y872"/>
<reference evidence="7 8" key="1">
    <citation type="submission" date="2024-07" db="EMBL/GenBank/DDBJ databases">
        <title>Chromosome-level genome assembly of the water stick insect Ranatra chinensis (Heteroptera: Nepidae).</title>
        <authorList>
            <person name="Liu X."/>
        </authorList>
    </citation>
    <scope>NUCLEOTIDE SEQUENCE [LARGE SCALE GENOMIC DNA]</scope>
    <source>
        <strain evidence="7">Cailab_2021Rc</strain>
        <tissue evidence="7">Muscle</tissue>
    </source>
</reference>
<dbReference type="CDD" id="cd13884">
    <property type="entry name" value="CuRO_2_tcLCC_insect_like"/>
    <property type="match status" value="1"/>
</dbReference>
<proteinExistence type="inferred from homology"/>
<sequence>VPCRYHFKVEWYQTLSKACYDCPYNLTDCYRPDCIPGDGVQRPVIAVNKIIPGPSVEVCFGDEIVIDVENGMSEDTVTLHWHGHSQWMSAHMDGVPMVTQCPIQPRTTFRYNYLASTPGTHFWHSHTGTQRGDGVFGPLVVRVSPERDVHRGLYDEDLVEHTLVVLDWVHDTGVSSMTRHHHSSGTNKPPTLQINGKGLYRAFPPASFTVKQGLRYRFRLINAGVLNCPIQLSIDNHSMTAISTDGIDIVPVKVDSLVSYAGERWDFILTADRPIGNYWMRFRGLMDCDQRFTSAHQVAVLRYMGSDPAHNPPGEVSYEAAAELQNILNPLNARLDETSLTPPELSAANRMGDPSLKPIPDNRIVLPFDFNPIDNAHFHKHNLYGYNQVERASERVMTPQLNGVSLKMPSSPLLSQHGDLDPATMCNLTTRDQRQRMLQQCNGTYCECTAFIELQLNQVVELVLIDLGGYCCMSFIP</sequence>
<dbReference type="SUPFAM" id="SSF49503">
    <property type="entry name" value="Cupredoxins"/>
    <property type="match status" value="2"/>
</dbReference>
<dbReference type="InterPro" id="IPR001117">
    <property type="entry name" value="Cu-oxidase_2nd"/>
</dbReference>
<feature type="non-terminal residue" evidence="7">
    <location>
        <position position="1"/>
    </location>
</feature>
<dbReference type="GO" id="GO:0046872">
    <property type="term" value="F:metal ion binding"/>
    <property type="evidence" value="ECO:0007669"/>
    <property type="project" value="UniProtKB-KW"/>
</dbReference>
<dbReference type="EMBL" id="JBFDAA010000012">
    <property type="protein sequence ID" value="KAL1123234.1"/>
    <property type="molecule type" value="Genomic_DNA"/>
</dbReference>
<dbReference type="InterPro" id="IPR045087">
    <property type="entry name" value="Cu-oxidase_fam"/>
</dbReference>
<evidence type="ECO:0000313" key="8">
    <source>
        <dbReference type="Proteomes" id="UP001558652"/>
    </source>
</evidence>
<protein>
    <recommendedName>
        <fullName evidence="9">Laccase</fullName>
    </recommendedName>
</protein>
<dbReference type="CDD" id="cd13858">
    <property type="entry name" value="CuRO_1_tcLCC2_insect_like"/>
    <property type="match status" value="1"/>
</dbReference>
<evidence type="ECO:0000256" key="3">
    <source>
        <dbReference type="ARBA" id="ARBA00023002"/>
    </source>
</evidence>
<comment type="similarity">
    <text evidence="1">Belongs to the multicopper oxidase family.</text>
</comment>
<keyword evidence="3" id="KW-0560">Oxidoreductase</keyword>
<evidence type="ECO:0000256" key="1">
    <source>
        <dbReference type="ARBA" id="ARBA00010609"/>
    </source>
</evidence>
<organism evidence="7 8">
    <name type="scientific">Ranatra chinensis</name>
    <dbReference type="NCBI Taxonomy" id="642074"/>
    <lineage>
        <taxon>Eukaryota</taxon>
        <taxon>Metazoa</taxon>
        <taxon>Ecdysozoa</taxon>
        <taxon>Arthropoda</taxon>
        <taxon>Hexapoda</taxon>
        <taxon>Insecta</taxon>
        <taxon>Pterygota</taxon>
        <taxon>Neoptera</taxon>
        <taxon>Paraneoptera</taxon>
        <taxon>Hemiptera</taxon>
        <taxon>Heteroptera</taxon>
        <taxon>Panheteroptera</taxon>
        <taxon>Nepomorpha</taxon>
        <taxon>Nepidae</taxon>
        <taxon>Ranatrinae</taxon>
        <taxon>Ranatra</taxon>
    </lineage>
</organism>
<evidence type="ECO:0000259" key="5">
    <source>
        <dbReference type="Pfam" id="PF00394"/>
    </source>
</evidence>
<name>A0ABD0Y872_9HEMI</name>
<keyword evidence="2" id="KW-0479">Metal-binding</keyword>
<keyword evidence="4" id="KW-0186">Copper</keyword>
<keyword evidence="8" id="KW-1185">Reference proteome</keyword>
<feature type="domain" description="Plastocyanin-like" evidence="6">
    <location>
        <begin position="35"/>
        <end position="143"/>
    </location>
</feature>
<feature type="domain" description="Plastocyanin-like" evidence="5">
    <location>
        <begin position="161"/>
        <end position="305"/>
    </location>
</feature>
<dbReference type="FunFam" id="2.60.40.420:FF:000045">
    <property type="entry name" value="Laccase 2"/>
    <property type="match status" value="1"/>
</dbReference>
<dbReference type="PANTHER" id="PTHR11709">
    <property type="entry name" value="MULTI-COPPER OXIDASE"/>
    <property type="match status" value="1"/>
</dbReference>
<dbReference type="InterPro" id="IPR008972">
    <property type="entry name" value="Cupredoxin"/>
</dbReference>
<evidence type="ECO:0000259" key="6">
    <source>
        <dbReference type="Pfam" id="PF07732"/>
    </source>
</evidence>
<evidence type="ECO:0008006" key="9">
    <source>
        <dbReference type="Google" id="ProtNLM"/>
    </source>
</evidence>